<dbReference type="PROSITE" id="PS51257">
    <property type="entry name" value="PROKAR_LIPOPROTEIN"/>
    <property type="match status" value="1"/>
</dbReference>
<accession>M4VCJ2</accession>
<dbReference type="Pfam" id="PF16313">
    <property type="entry name" value="DUF4953"/>
    <property type="match status" value="1"/>
</dbReference>
<dbReference type="KEGG" id="bex:A11Q_1984"/>
<reference evidence="2 3" key="1">
    <citation type="journal article" date="2013" name="ISME J.">
        <title>By their genes ye shall know them: genomic signatures of predatory bacteria.</title>
        <authorList>
            <person name="Pasternak Z."/>
            <person name="Pietrokovski S."/>
            <person name="Rotem O."/>
            <person name="Gophna U."/>
            <person name="Lurie-Weinberger M.N."/>
            <person name="Jurkevitch E."/>
        </authorList>
    </citation>
    <scope>NUCLEOTIDE SEQUENCE [LARGE SCALE GENOMIC DNA]</scope>
    <source>
        <strain evidence="2 3">JSS</strain>
    </source>
</reference>
<keyword evidence="3" id="KW-1185">Reference proteome</keyword>
<dbReference type="eggNOG" id="ENOG5033SQM">
    <property type="taxonomic scope" value="Bacteria"/>
</dbReference>
<dbReference type="GO" id="GO:0008237">
    <property type="term" value="F:metallopeptidase activity"/>
    <property type="evidence" value="ECO:0007669"/>
    <property type="project" value="InterPro"/>
</dbReference>
<sequence>MRKQMLFITSLMVTATVMSSCTKTRKAELPESQQASVFAISEFGETLESSQYKVAARSTDTARGNSIHAVDLEDQNLLSSQDVLVPARLKFMFQDLPLSRQSAAQFEVTFSVDKEYITAYKISKNPAELSVVEKSIAFTARELQLALRSSRHSGVQAQAFDNDRRSAVQEKESIKKGRIAGTLLVPLFKYKIETYGTLTRTKNDLKEETSRLELQRTEWKEATHIQISPRTDSRQVIGQNINQTKQLRQIYSESEIDNQLLTAEELQSRLSIGMRFIEPDKKVFTRLDAEYMRIYEVTQTSQLNENQLRLLRNHAGNQEILSCQDPAVRAHMTSADADCVLILKANIPVSYKTARLAEIESGISGSAIEFENVDRSRSIGLVEIQENIAAAQVDISGALDPNSTIKLADIQGEFFYRRTFESASNMFLGRTGTSGDMAIVRFELEDNRIVVRNQQSLIKYTGQGAKDREELMSFPVKYIRMSNTDARGATLTIPKPQETTKEQAEYAVIDWTRNTVPDSTSPLAFYAGGSCFAATSSLRVTDTDMRLATDGVLNYSLSGSYTVRPDLSCVPVKDVNSAYWGGSYQFNFNVVERISFLKHTKPESDTQFTANISHMAQAAFNYGVFTLADRVTGNGSLMNRDGSEKYMPILHDFRNGKKLKYYVGGLNNSEVTNPERRELIISATRQVIDEWNKTLRYAFRGTPLERRGDYVEIVIDEGDNTGHLGDLDRNYIWFQELIAENGLLGVAQPAANPRSGTIQAANVIVYSGNTFNQTETLLKINEISRAYEKQLESEKGRLKSLALAQQEVIFSADLIDSLTEASANGANTTSNNAVTSSASQRQILSPLMNSSLTSDALKLALDGIKTPKAQMNFSRIVSRDILQNAVKPQKIEYALNNQTFLKKLVEISASKKSAHPYELELEVNKAFIQYGGLDENTKQLLSRRSEMLDAAIQFDNNSKHRPGCFLYSRNDINDAALVLDKDPHKNLMLNFKKNIMSTLSHELGHAFGLMHNFKASTDKANYEFPEDKDRPTGRNYSSIMDYIADIDMHYAGPGPYDAHAVRAAYTGLVEINPTVTASDEQFQQLGPKVSSQNLVSIEDLAKVVALKKNQPASAASYVHMTKDTLNTLGLTKYYAQCDDTGVSSSALCTRFDTGGGAQEIVDNLIQDYHRGYINRNYVYDKIIFGGSQKVQVITRNISLFQNIRSFLDEAIINLINGTGLSEEQSSLVVNDQLLAALKGYQFFHELLRTPEANNVSLMPERLATGEIGPNPRLIAIPYTYKNPEGKEVRDVKVLESRSTRDVLMSRDKIDTIGIAYDRIFSMLFLMQSTAAPNALDAQSSNISYINFEQWFLGMSDPTDSLTLNTVLGVLMNNLKAGFFSPSGGLLNTSIPVQISRDLSNQTALATVIGLAESKWSAHDPFSDMFKIARSSLANAPKDRFNSVKPGQDRSLSDTRVYYAPQNAWGSSVLVNAAARNEFYMTQREVLWTGMAQLLEADSKYRQPINALIAAACNADMNSDACKAARQKSLDQYLQENPAIAAAKSEADAKANAFVAQLRELNADGLLLSKRLDTAESEVNLEKQVEMVRSALTLADQVMRAKTTIEAQSPANAAMVASMIRSSFAELKTRNESLAQLQLVSTAYDFLYNATEEVEVKVPGSRAITASTIVSWLAPVNRIENELSHQQDVIEKLSLFSSAVDPDLVSP</sequence>
<dbReference type="OrthoDB" id="5287178at2"/>
<protein>
    <recommendedName>
        <fullName evidence="1">EcxA zinc-binding domain-containing protein</fullName>
    </recommendedName>
</protein>
<gene>
    <name evidence="2" type="ORF">A11Q_1984</name>
</gene>
<dbReference type="RefSeq" id="WP_015470690.1">
    <property type="nucleotide sequence ID" value="NC_020813.1"/>
</dbReference>
<proteinExistence type="predicted"/>
<evidence type="ECO:0000259" key="1">
    <source>
        <dbReference type="Pfam" id="PF16313"/>
    </source>
</evidence>
<name>M4VCJ2_9BACT</name>
<dbReference type="Proteomes" id="UP000012040">
    <property type="component" value="Chromosome"/>
</dbReference>
<evidence type="ECO:0000313" key="2">
    <source>
        <dbReference type="EMBL" id="AGH96200.1"/>
    </source>
</evidence>
<dbReference type="EMBL" id="CP003537">
    <property type="protein sequence ID" value="AGH96200.1"/>
    <property type="molecule type" value="Genomic_DNA"/>
</dbReference>
<dbReference type="SUPFAM" id="SSF55486">
    <property type="entry name" value="Metalloproteases ('zincins'), catalytic domain"/>
    <property type="match status" value="1"/>
</dbReference>
<dbReference type="PATRIC" id="fig|1184267.3.peg.2009"/>
<dbReference type="PANTHER" id="PTHR38478:SF1">
    <property type="entry name" value="ZINC DEPENDENT METALLOPROTEASE DOMAIN LIPOPROTEIN"/>
    <property type="match status" value="1"/>
</dbReference>
<feature type="domain" description="EcxA zinc-binding" evidence="1">
    <location>
        <begin position="996"/>
        <end position="1068"/>
    </location>
</feature>
<organism evidence="2 3">
    <name type="scientific">Pseudobdellovibrio exovorus JSS</name>
    <dbReference type="NCBI Taxonomy" id="1184267"/>
    <lineage>
        <taxon>Bacteria</taxon>
        <taxon>Pseudomonadati</taxon>
        <taxon>Bdellovibrionota</taxon>
        <taxon>Bdellovibrionia</taxon>
        <taxon>Bdellovibrionales</taxon>
        <taxon>Pseudobdellovibrionaceae</taxon>
        <taxon>Pseudobdellovibrio</taxon>
    </lineage>
</organism>
<dbReference type="STRING" id="1184267.A11Q_1984"/>
<dbReference type="PANTHER" id="PTHR38478">
    <property type="entry name" value="PEPTIDASE M1A AND M12B"/>
    <property type="match status" value="1"/>
</dbReference>
<dbReference type="HOGENOM" id="CLU_243141_0_0_7"/>
<dbReference type="InterPro" id="IPR024079">
    <property type="entry name" value="MetalloPept_cat_dom_sf"/>
</dbReference>
<evidence type="ECO:0000313" key="3">
    <source>
        <dbReference type="Proteomes" id="UP000012040"/>
    </source>
</evidence>
<dbReference type="Gene3D" id="3.40.390.10">
    <property type="entry name" value="Collagenase (Catalytic Domain)"/>
    <property type="match status" value="1"/>
</dbReference>
<dbReference type="InterPro" id="IPR032534">
    <property type="entry name" value="EcxA_zinc-bd"/>
</dbReference>